<sequence length="184" mass="20356">MVCFGKKNQVINIVLPPQASESPMQLLEGRKVVRVQLACPAARFSAFHSKYSRVSVSCPFSLINRNASDVVHGLDKLHRIGPFLQIPKWNDTCEKIVTLVVGHRKIHIVKAVSDIRADANSDSMLDDGKPNVEQSNTKCYIKSMEGSSLYVFMCAAWSHRVSSLPTEFPAAVNSLSEFLPLVLS</sequence>
<keyword evidence="2" id="KW-1185">Reference proteome</keyword>
<dbReference type="CTD" id="36346687"/>
<dbReference type="STRING" id="6210.W6TZK5"/>
<evidence type="ECO:0000313" key="1">
    <source>
        <dbReference type="EMBL" id="EUB54168.1"/>
    </source>
</evidence>
<dbReference type="Proteomes" id="UP000019149">
    <property type="component" value="Unassembled WGS sequence"/>
</dbReference>
<name>W6TZK5_ECHGR</name>
<gene>
    <name evidence="1" type="ORF">EGR_10972</name>
</gene>
<protein>
    <submittedName>
        <fullName evidence="1">PIM1 peptidase (S16 family)</fullName>
    </submittedName>
</protein>
<organism evidence="1 2">
    <name type="scientific">Echinococcus granulosus</name>
    <name type="common">Hydatid tapeworm</name>
    <dbReference type="NCBI Taxonomy" id="6210"/>
    <lineage>
        <taxon>Eukaryota</taxon>
        <taxon>Metazoa</taxon>
        <taxon>Spiralia</taxon>
        <taxon>Lophotrochozoa</taxon>
        <taxon>Platyhelminthes</taxon>
        <taxon>Cestoda</taxon>
        <taxon>Eucestoda</taxon>
        <taxon>Cyclophyllidea</taxon>
        <taxon>Taeniidae</taxon>
        <taxon>Echinococcus</taxon>
        <taxon>Echinococcus granulosus group</taxon>
    </lineage>
</organism>
<comment type="caution">
    <text evidence="1">The sequence shown here is derived from an EMBL/GenBank/DDBJ whole genome shotgun (WGS) entry which is preliminary data.</text>
</comment>
<reference evidence="1 2" key="1">
    <citation type="journal article" date="2013" name="Nat. Genet.">
        <title>The genome of the hydatid tapeworm Echinococcus granulosus.</title>
        <authorList>
            <person name="Zheng H."/>
            <person name="Zhang W."/>
            <person name="Zhang L."/>
            <person name="Zhang Z."/>
            <person name="Li J."/>
            <person name="Lu G."/>
            <person name="Zhu Y."/>
            <person name="Wang Y."/>
            <person name="Huang Y."/>
            <person name="Liu J."/>
            <person name="Kang H."/>
            <person name="Chen J."/>
            <person name="Wang L."/>
            <person name="Chen A."/>
            <person name="Yu S."/>
            <person name="Gao Z."/>
            <person name="Jin L."/>
            <person name="Gu W."/>
            <person name="Wang Z."/>
            <person name="Zhao L."/>
            <person name="Shi B."/>
            <person name="Wen H."/>
            <person name="Lin R."/>
            <person name="Jones M.K."/>
            <person name="Brejova B."/>
            <person name="Vinar T."/>
            <person name="Zhao G."/>
            <person name="McManus D.P."/>
            <person name="Chen Z."/>
            <person name="Zhou Y."/>
            <person name="Wang S."/>
        </authorList>
    </citation>
    <scope>NUCLEOTIDE SEQUENCE [LARGE SCALE GENOMIC DNA]</scope>
</reference>
<accession>W6TZK5</accession>
<proteinExistence type="predicted"/>
<dbReference type="EMBL" id="APAU02000316">
    <property type="protein sequence ID" value="EUB54168.1"/>
    <property type="molecule type" value="Genomic_DNA"/>
</dbReference>
<dbReference type="GeneID" id="36346687"/>
<dbReference type="RefSeq" id="XP_024345364.1">
    <property type="nucleotide sequence ID" value="XM_024500221.1"/>
</dbReference>
<evidence type="ECO:0000313" key="2">
    <source>
        <dbReference type="Proteomes" id="UP000019149"/>
    </source>
</evidence>
<dbReference type="KEGG" id="egl:EGR_10972"/>
<dbReference type="AlphaFoldDB" id="W6TZK5"/>